<feature type="compositionally biased region" description="Polar residues" evidence="2">
    <location>
        <begin position="578"/>
        <end position="596"/>
    </location>
</feature>
<dbReference type="PANTHER" id="PTHR22603">
    <property type="entry name" value="CHOLINE/ETHANOALAMINE KINASE"/>
    <property type="match status" value="1"/>
</dbReference>
<evidence type="ECO:0000256" key="2">
    <source>
        <dbReference type="SAM" id="MobiDB-lite"/>
    </source>
</evidence>
<dbReference type="EMBL" id="MU003765">
    <property type="protein sequence ID" value="KAF2726355.1"/>
    <property type="molecule type" value="Genomic_DNA"/>
</dbReference>
<keyword evidence="4" id="KW-0418">Kinase</keyword>
<comment type="caution">
    <text evidence="4">The sequence shown here is derived from an EMBL/GenBank/DDBJ whole genome shotgun (WGS) entry which is preliminary data.</text>
</comment>
<feature type="region of interest" description="Disordered" evidence="2">
    <location>
        <begin position="290"/>
        <end position="317"/>
    </location>
</feature>
<dbReference type="GO" id="GO:0004305">
    <property type="term" value="F:ethanolamine kinase activity"/>
    <property type="evidence" value="ECO:0007669"/>
    <property type="project" value="TreeGrafter"/>
</dbReference>
<feature type="region of interest" description="Disordered" evidence="2">
    <location>
        <begin position="93"/>
        <end position="137"/>
    </location>
</feature>
<reference evidence="4" key="1">
    <citation type="journal article" date="2020" name="Stud. Mycol.">
        <title>101 Dothideomycetes genomes: a test case for predicting lifestyles and emergence of pathogens.</title>
        <authorList>
            <person name="Haridas S."/>
            <person name="Albert R."/>
            <person name="Binder M."/>
            <person name="Bloem J."/>
            <person name="Labutti K."/>
            <person name="Salamov A."/>
            <person name="Andreopoulos B."/>
            <person name="Baker S."/>
            <person name="Barry K."/>
            <person name="Bills G."/>
            <person name="Bluhm B."/>
            <person name="Cannon C."/>
            <person name="Castanera R."/>
            <person name="Culley D."/>
            <person name="Daum C."/>
            <person name="Ezra D."/>
            <person name="Gonzalez J."/>
            <person name="Henrissat B."/>
            <person name="Kuo A."/>
            <person name="Liang C."/>
            <person name="Lipzen A."/>
            <person name="Lutzoni F."/>
            <person name="Magnuson J."/>
            <person name="Mondo S."/>
            <person name="Nolan M."/>
            <person name="Ohm R."/>
            <person name="Pangilinan J."/>
            <person name="Park H.-J."/>
            <person name="Ramirez L."/>
            <person name="Alfaro M."/>
            <person name="Sun H."/>
            <person name="Tritt A."/>
            <person name="Yoshinaga Y."/>
            <person name="Zwiers L.-H."/>
            <person name="Turgeon B."/>
            <person name="Goodwin S."/>
            <person name="Spatafora J."/>
            <person name="Crous P."/>
            <person name="Grigoriev I."/>
        </authorList>
    </citation>
    <scope>NUCLEOTIDE SEQUENCE</scope>
    <source>
        <strain evidence="4">CBS 116435</strain>
    </source>
</reference>
<dbReference type="PANTHER" id="PTHR22603:SF93">
    <property type="entry name" value="RE24176P"/>
    <property type="match status" value="1"/>
</dbReference>
<name>A0A9P4QIG1_9PEZI</name>
<evidence type="ECO:0000256" key="1">
    <source>
        <dbReference type="ARBA" id="ARBA00038211"/>
    </source>
</evidence>
<dbReference type="CDD" id="cd05157">
    <property type="entry name" value="ETNK_euk"/>
    <property type="match status" value="1"/>
</dbReference>
<dbReference type="Gene3D" id="3.30.200.20">
    <property type="entry name" value="Phosphorylase Kinase, domain 1"/>
    <property type="match status" value="1"/>
</dbReference>
<feature type="compositionally biased region" description="Polar residues" evidence="2">
    <location>
        <begin position="299"/>
        <end position="309"/>
    </location>
</feature>
<dbReference type="Pfam" id="PF01633">
    <property type="entry name" value="Choline_kinase"/>
    <property type="match status" value="1"/>
</dbReference>
<evidence type="ECO:0000313" key="5">
    <source>
        <dbReference type="Proteomes" id="UP000799441"/>
    </source>
</evidence>
<feature type="compositionally biased region" description="Polar residues" evidence="2">
    <location>
        <begin position="52"/>
        <end position="70"/>
    </location>
</feature>
<dbReference type="GO" id="GO:0004103">
    <property type="term" value="F:choline kinase activity"/>
    <property type="evidence" value="ECO:0007669"/>
    <property type="project" value="TreeGrafter"/>
</dbReference>
<proteinExistence type="inferred from homology"/>
<dbReference type="OrthoDB" id="10267235at2759"/>
<feature type="compositionally biased region" description="Basic and acidic residues" evidence="2">
    <location>
        <begin position="119"/>
        <end position="133"/>
    </location>
</feature>
<dbReference type="SUPFAM" id="SSF56112">
    <property type="entry name" value="Protein kinase-like (PK-like)"/>
    <property type="match status" value="1"/>
</dbReference>
<dbReference type="InterPro" id="IPR007521">
    <property type="entry name" value="Choline_kin_N"/>
</dbReference>
<evidence type="ECO:0000313" key="4">
    <source>
        <dbReference type="EMBL" id="KAF2726355.1"/>
    </source>
</evidence>
<dbReference type="Proteomes" id="UP000799441">
    <property type="component" value="Unassembled WGS sequence"/>
</dbReference>
<protein>
    <submittedName>
        <fullName evidence="4">Kinase-like protein</fullName>
    </submittedName>
</protein>
<feature type="compositionally biased region" description="Basic and acidic residues" evidence="2">
    <location>
        <begin position="1"/>
        <end position="17"/>
    </location>
</feature>
<accession>A0A9P4QIG1</accession>
<feature type="region of interest" description="Disordered" evidence="2">
    <location>
        <begin position="1"/>
        <end position="73"/>
    </location>
</feature>
<keyword evidence="4" id="KW-0808">Transferase</keyword>
<evidence type="ECO:0000259" key="3">
    <source>
        <dbReference type="Pfam" id="PF04428"/>
    </source>
</evidence>
<dbReference type="GO" id="GO:0006646">
    <property type="term" value="P:phosphatidylethanolamine biosynthetic process"/>
    <property type="evidence" value="ECO:0007669"/>
    <property type="project" value="TreeGrafter"/>
</dbReference>
<dbReference type="Pfam" id="PF04428">
    <property type="entry name" value="Choline_kin_N"/>
    <property type="match status" value="1"/>
</dbReference>
<feature type="region of interest" description="Disordered" evidence="2">
    <location>
        <begin position="576"/>
        <end position="604"/>
    </location>
</feature>
<dbReference type="AlphaFoldDB" id="A0A9P4QIG1"/>
<comment type="similarity">
    <text evidence="1">Belongs to the choline/ethanolamine kinase family.</text>
</comment>
<dbReference type="Gene3D" id="3.90.1200.10">
    <property type="match status" value="1"/>
</dbReference>
<feature type="domain" description="Choline kinase N-terminal" evidence="3">
    <location>
        <begin position="191"/>
        <end position="269"/>
    </location>
</feature>
<dbReference type="InterPro" id="IPR011009">
    <property type="entry name" value="Kinase-like_dom_sf"/>
</dbReference>
<sequence length="775" mass="87695">MLGKQKSIDELDLDQIRQPRKPLVKTPSNRRLSGRLNIPTPELKSLTHILDSAQSTEGKSTPESEVPSSQHHYHSRHVDALLGQVSTWIKDEKNRRAVRRANKRERNATPSAQVGEDQPDSHADFAVDGHDSDSDASASLTKLESILKNSLGVELHRHRKPSLTLRHRPSLKKLHSRKPSAVSDDGADSGEYFGVDILVPSCDAVLDNSKTLSYPAAINDISDTSDDEELARTMSFRNKDAWSSFKFEILRSVHTLRLKGWRKVPLEMSDDISVERLCGALTNAVYVVAPPDELPPRPTSSETIDTTSSRPRKPPPKLLLRIYGPQVEHLIDRESELQILKRLARKNIGPRLLGTFENGRFEEYLHAKPLTPEELRNPDTSRQIAKRMRELHEGVELLEDERDAGAFVWRNWDKWVERVEQVVCWLDEQVKTQTPDIKLTGLDAWKRRGLICGVEWPVFKKTVEKYRVWLEEQHGGSQKIREQLVFAHNDTQYGNILRIVSTKESPLLLPANSHKQLVVIDFEYANANTPGLEFANHFTEWCYNYHEKKSYACNTSRYPTPEEQDRFLTAYLRHHSKSAPSTPSGNASPTPTNIPGQTADKPRRPASMISDYMADARNPLVSSPQASSRIGERAENSTEQGGDEEQELSRLKQQTRLWRMANSAQWVAWGIVQAKVPGLPSPSPSPDSMAPRLQLDPIAESIQEDLKDKAEGHESLASGEIIDAADAEEQEEEFDYLGYAQHRAMFFWGDAIQHGLIKPEDLPVETREKVKTVPY</sequence>
<feature type="region of interest" description="Disordered" evidence="2">
    <location>
        <begin position="616"/>
        <end position="648"/>
    </location>
</feature>
<keyword evidence="5" id="KW-1185">Reference proteome</keyword>
<gene>
    <name evidence="4" type="ORF">K431DRAFT_280387</name>
</gene>
<organism evidence="4 5">
    <name type="scientific">Polychaeton citri CBS 116435</name>
    <dbReference type="NCBI Taxonomy" id="1314669"/>
    <lineage>
        <taxon>Eukaryota</taxon>
        <taxon>Fungi</taxon>
        <taxon>Dikarya</taxon>
        <taxon>Ascomycota</taxon>
        <taxon>Pezizomycotina</taxon>
        <taxon>Dothideomycetes</taxon>
        <taxon>Dothideomycetidae</taxon>
        <taxon>Capnodiales</taxon>
        <taxon>Capnodiaceae</taxon>
        <taxon>Polychaeton</taxon>
    </lineage>
</organism>
<dbReference type="GO" id="GO:0005737">
    <property type="term" value="C:cytoplasm"/>
    <property type="evidence" value="ECO:0007669"/>
    <property type="project" value="TreeGrafter"/>
</dbReference>